<proteinExistence type="predicted"/>
<dbReference type="PANTHER" id="PTHR10519:SF20">
    <property type="entry name" value="G-PROTEIN COUPLED RECEPTOR 156-RELATED"/>
    <property type="match status" value="1"/>
</dbReference>
<keyword evidence="2 10" id="KW-0812">Transmembrane</keyword>
<accession>A0AAD5U8L0</accession>
<dbReference type="PRINTS" id="PR01176">
    <property type="entry name" value="GABABRECEPTR"/>
</dbReference>
<dbReference type="InterPro" id="IPR002455">
    <property type="entry name" value="GPCR3_GABA-B"/>
</dbReference>
<evidence type="ECO:0000256" key="7">
    <source>
        <dbReference type="ARBA" id="ARBA00023180"/>
    </source>
</evidence>
<evidence type="ECO:0000256" key="10">
    <source>
        <dbReference type="SAM" id="Phobius"/>
    </source>
</evidence>
<dbReference type="Pfam" id="PF13407">
    <property type="entry name" value="Peripla_BP_4"/>
    <property type="match status" value="2"/>
</dbReference>
<dbReference type="GO" id="GO:0038039">
    <property type="term" value="C:G protein-coupled receptor heterodimeric complex"/>
    <property type="evidence" value="ECO:0007669"/>
    <property type="project" value="TreeGrafter"/>
</dbReference>
<feature type="domain" description="G-protein coupled receptors family 3 profile" evidence="12">
    <location>
        <begin position="659"/>
        <end position="928"/>
    </location>
</feature>
<dbReference type="InterPro" id="IPR028082">
    <property type="entry name" value="Peripla_BP_I"/>
</dbReference>
<dbReference type="PROSITE" id="PS50026">
    <property type="entry name" value="EGF_3"/>
    <property type="match status" value="1"/>
</dbReference>
<sequence>MVTHGDWFDGGFWSSAYRGITAVDQYLKLNITGLYPNQLSQQAIADIIYDSAFGNNSYNHIGVTVSSDTVANAVRNVSSHVPVIAYNAGIELAASSSVLGIETFVGQPEYEAGLKAGKIFLEKGCKSVLGLMHEPNQLNSKSRFKGFRTGFVMENSSNVFSELFVDLKQMSSVEAKIKNALDTLTPSVDCIIFQNTALTASVYSELQSRNKTGVIYFAGWDLSPLTVEMLEKGYQLFAIDQQEFVQVYIPPLLFLSKYYSYTKVTSPILFSGPAFVTPETIQLKKCQIDATLPNCDSFFTNRTLNVIFLTHGALGNDPFWTDAYNGANFAAKIFNLTLSTLSETDRKGYDLKKVDAVLESLIDEPGQKDAIVLSLPNTAEFSKSLAKAKAKNITIISYGAGYLQSQNFGSSIHVGANEREVGEKAGKNFILLGAKNTVVINHEYGNKDLEERINAFTLAVIEGGGKIKENKEGKLNFFEMSSSVLDYTAIQIQKLLEEDSSIDSIIYFNPSIAKAITMALKNVPRKNFIVGGVGLSKFVLEAIKSGSIAFTFDEQGFLQSYLALSLIRLQKQYGYELQNDLISTGPTLINLSNVEKFISDCRGDTSIINGEECLACPVDGCGSGVCMDDGSCVCNHGWSGETCSILLETDPIYVKYSTGPIVLMSIAAFGNLLCFVFIVFFYVKREAPPIKSSSPIFIVLMLIGSMLIFSTIFLEVGIPTVETCTLEMWFFAIGIGLLLGNLLAKTYRIHKIFNRTLSTTAVRGIKNTFVLAFSGCILIIEVIITGILTILDPPHKFLLDNGKGNRIFICLPRSGSALPAIIVLIIFNGSLMLFATYLAIRVRGVATAYNESKHILISVYNLNFAVIILLVLVFTSSSVIGVEPKFFLNSIVILITNLSIILNLFVPKIISVYQKTDQTKTQFSSSKSNEPNNLSGIVSSTVKGSSYNKSAADFTNIQAVWTKGSVVSNITAEWEIMNFSFIVLKERNFLWVQSQNSNSIAKSFMLDLNLTTGIRKKDGTPVLIIREKKSNSELKIRFNSQQEYDIFVDLLPPEVYHKSTAV</sequence>
<keyword evidence="3 10" id="KW-1133">Transmembrane helix</keyword>
<evidence type="ECO:0000313" key="14">
    <source>
        <dbReference type="Proteomes" id="UP001211065"/>
    </source>
</evidence>
<dbReference type="Pfam" id="PF00003">
    <property type="entry name" value="7tm_3"/>
    <property type="match status" value="1"/>
</dbReference>
<evidence type="ECO:0000259" key="12">
    <source>
        <dbReference type="PROSITE" id="PS50259"/>
    </source>
</evidence>
<dbReference type="InterPro" id="IPR000742">
    <property type="entry name" value="EGF"/>
</dbReference>
<dbReference type="PROSITE" id="PS00022">
    <property type="entry name" value="EGF_1"/>
    <property type="match status" value="1"/>
</dbReference>
<dbReference type="Gene3D" id="3.40.50.2300">
    <property type="match status" value="4"/>
</dbReference>
<feature type="transmembrane region" description="Helical" evidence="10">
    <location>
        <begin position="728"/>
        <end position="747"/>
    </location>
</feature>
<gene>
    <name evidence="13" type="ORF">HK099_000003</name>
</gene>
<evidence type="ECO:0000256" key="6">
    <source>
        <dbReference type="ARBA" id="ARBA00023170"/>
    </source>
</evidence>
<comment type="subcellular location">
    <subcellularLocation>
        <location evidence="1">Membrane</location>
        <topology evidence="1">Multi-pass membrane protein</topology>
    </subcellularLocation>
</comment>
<evidence type="ECO:0000256" key="5">
    <source>
        <dbReference type="ARBA" id="ARBA00023136"/>
    </source>
</evidence>
<keyword evidence="5 10" id="KW-0472">Membrane</keyword>
<dbReference type="AlphaFoldDB" id="A0AAD5U8L0"/>
<evidence type="ECO:0000259" key="11">
    <source>
        <dbReference type="PROSITE" id="PS50026"/>
    </source>
</evidence>
<dbReference type="InterPro" id="IPR025997">
    <property type="entry name" value="SBP_2_dom"/>
</dbReference>
<dbReference type="GO" id="GO:0004965">
    <property type="term" value="F:G protein-coupled GABA receptor activity"/>
    <property type="evidence" value="ECO:0007669"/>
    <property type="project" value="InterPro"/>
</dbReference>
<feature type="transmembrane region" description="Helical" evidence="10">
    <location>
        <begin position="817"/>
        <end position="840"/>
    </location>
</feature>
<protein>
    <submittedName>
        <fullName evidence="13">Uncharacterized protein</fullName>
    </submittedName>
</protein>
<keyword evidence="8" id="KW-0807">Transducer</keyword>
<dbReference type="GO" id="GO:0007214">
    <property type="term" value="P:gamma-aminobutyric acid signaling pathway"/>
    <property type="evidence" value="ECO:0007669"/>
    <property type="project" value="TreeGrafter"/>
</dbReference>
<keyword evidence="9" id="KW-1015">Disulfide bond</keyword>
<organism evidence="13 14">
    <name type="scientific">Clydaea vesicula</name>
    <dbReference type="NCBI Taxonomy" id="447962"/>
    <lineage>
        <taxon>Eukaryota</taxon>
        <taxon>Fungi</taxon>
        <taxon>Fungi incertae sedis</taxon>
        <taxon>Chytridiomycota</taxon>
        <taxon>Chytridiomycota incertae sedis</taxon>
        <taxon>Chytridiomycetes</taxon>
        <taxon>Lobulomycetales</taxon>
        <taxon>Lobulomycetaceae</taxon>
        <taxon>Clydaea</taxon>
    </lineage>
</organism>
<reference evidence="13" key="1">
    <citation type="submission" date="2020-05" db="EMBL/GenBank/DDBJ databases">
        <title>Phylogenomic resolution of chytrid fungi.</title>
        <authorList>
            <person name="Stajich J.E."/>
            <person name="Amses K."/>
            <person name="Simmons R."/>
            <person name="Seto K."/>
            <person name="Myers J."/>
            <person name="Bonds A."/>
            <person name="Quandt C.A."/>
            <person name="Barry K."/>
            <person name="Liu P."/>
            <person name="Grigoriev I."/>
            <person name="Longcore J.E."/>
            <person name="James T.Y."/>
        </authorList>
    </citation>
    <scope>NUCLEOTIDE SEQUENCE</scope>
    <source>
        <strain evidence="13">JEL0476</strain>
    </source>
</reference>
<keyword evidence="9" id="KW-0245">EGF-like domain</keyword>
<dbReference type="CDD" id="cd15047">
    <property type="entry name" value="7tmC_GABA-B-like"/>
    <property type="match status" value="1"/>
</dbReference>
<comment type="caution">
    <text evidence="9">Lacks conserved residue(s) required for the propagation of feature annotation.</text>
</comment>
<dbReference type="PROSITE" id="PS01186">
    <property type="entry name" value="EGF_2"/>
    <property type="match status" value="1"/>
</dbReference>
<keyword evidence="4" id="KW-0297">G-protein coupled receptor</keyword>
<feature type="transmembrane region" description="Helical" evidence="10">
    <location>
        <begin position="860"/>
        <end position="880"/>
    </location>
</feature>
<dbReference type="PANTHER" id="PTHR10519">
    <property type="entry name" value="GABA-B RECEPTOR"/>
    <property type="match status" value="1"/>
</dbReference>
<evidence type="ECO:0000256" key="1">
    <source>
        <dbReference type="ARBA" id="ARBA00004141"/>
    </source>
</evidence>
<feature type="transmembrane region" description="Helical" evidence="10">
    <location>
        <begin position="661"/>
        <end position="683"/>
    </location>
</feature>
<feature type="transmembrane region" description="Helical" evidence="10">
    <location>
        <begin position="768"/>
        <end position="791"/>
    </location>
</feature>
<evidence type="ECO:0000256" key="3">
    <source>
        <dbReference type="ARBA" id="ARBA00022989"/>
    </source>
</evidence>
<evidence type="ECO:0000256" key="8">
    <source>
        <dbReference type="ARBA" id="ARBA00023224"/>
    </source>
</evidence>
<feature type="disulfide bond" evidence="9">
    <location>
        <begin position="634"/>
        <end position="643"/>
    </location>
</feature>
<keyword evidence="14" id="KW-1185">Reference proteome</keyword>
<name>A0AAD5U8L0_9FUNG</name>
<keyword evidence="6" id="KW-0675">Receptor</keyword>
<feature type="domain" description="EGF-like" evidence="11">
    <location>
        <begin position="617"/>
        <end position="644"/>
    </location>
</feature>
<dbReference type="InterPro" id="IPR017978">
    <property type="entry name" value="GPCR_3_C"/>
</dbReference>
<feature type="transmembrane region" description="Helical" evidence="10">
    <location>
        <begin position="886"/>
        <end position="906"/>
    </location>
</feature>
<evidence type="ECO:0000256" key="2">
    <source>
        <dbReference type="ARBA" id="ARBA00022692"/>
    </source>
</evidence>
<dbReference type="PROSITE" id="PS50259">
    <property type="entry name" value="G_PROTEIN_RECEP_F3_4"/>
    <property type="match status" value="1"/>
</dbReference>
<evidence type="ECO:0000313" key="13">
    <source>
        <dbReference type="EMBL" id="KAJ3228448.1"/>
    </source>
</evidence>
<feature type="transmembrane region" description="Helical" evidence="10">
    <location>
        <begin position="695"/>
        <end position="716"/>
    </location>
</feature>
<evidence type="ECO:0000256" key="4">
    <source>
        <dbReference type="ARBA" id="ARBA00023040"/>
    </source>
</evidence>
<dbReference type="EMBL" id="JADGJW010000001">
    <property type="protein sequence ID" value="KAJ3228448.1"/>
    <property type="molecule type" value="Genomic_DNA"/>
</dbReference>
<keyword evidence="7" id="KW-0325">Glycoprotein</keyword>
<comment type="caution">
    <text evidence="13">The sequence shown here is derived from an EMBL/GenBank/DDBJ whole genome shotgun (WGS) entry which is preliminary data.</text>
</comment>
<dbReference type="SUPFAM" id="SSF53822">
    <property type="entry name" value="Periplasmic binding protein-like I"/>
    <property type="match status" value="2"/>
</dbReference>
<dbReference type="Proteomes" id="UP001211065">
    <property type="component" value="Unassembled WGS sequence"/>
</dbReference>
<evidence type="ECO:0000256" key="9">
    <source>
        <dbReference type="PROSITE-ProRule" id="PRU00076"/>
    </source>
</evidence>